<organism evidence="4 5">
    <name type="scientific">Herbaspirillum robiniae</name>
    <dbReference type="NCBI Taxonomy" id="2014887"/>
    <lineage>
        <taxon>Bacteria</taxon>
        <taxon>Pseudomonadati</taxon>
        <taxon>Pseudomonadota</taxon>
        <taxon>Betaproteobacteria</taxon>
        <taxon>Burkholderiales</taxon>
        <taxon>Oxalobacteraceae</taxon>
        <taxon>Herbaspirillum</taxon>
    </lineage>
</organism>
<feature type="domain" description="D-isomer specific 2-hydroxyacid dehydrogenase NAD-binding" evidence="3">
    <location>
        <begin position="111"/>
        <end position="284"/>
    </location>
</feature>
<keyword evidence="2" id="KW-0520">NAD</keyword>
<evidence type="ECO:0000256" key="2">
    <source>
        <dbReference type="ARBA" id="ARBA00023027"/>
    </source>
</evidence>
<dbReference type="EMBL" id="NJGU01000015">
    <property type="protein sequence ID" value="OWY26853.1"/>
    <property type="molecule type" value="Genomic_DNA"/>
</dbReference>
<keyword evidence="4" id="KW-0670">Pyruvate</keyword>
<dbReference type="Pfam" id="PF02826">
    <property type="entry name" value="2-Hacid_dh_C"/>
    <property type="match status" value="1"/>
</dbReference>
<dbReference type="GO" id="GO:0016491">
    <property type="term" value="F:oxidoreductase activity"/>
    <property type="evidence" value="ECO:0007669"/>
    <property type="project" value="UniProtKB-KW"/>
</dbReference>
<dbReference type="AlphaFoldDB" id="A0A246WKU1"/>
<dbReference type="GO" id="GO:0051287">
    <property type="term" value="F:NAD binding"/>
    <property type="evidence" value="ECO:0007669"/>
    <property type="project" value="InterPro"/>
</dbReference>
<dbReference type="Gene3D" id="3.40.50.720">
    <property type="entry name" value="NAD(P)-binding Rossmann-like Domain"/>
    <property type="match status" value="2"/>
</dbReference>
<proteinExistence type="predicted"/>
<comment type="caution">
    <text evidence="4">The sequence shown here is derived from an EMBL/GenBank/DDBJ whole genome shotgun (WGS) entry which is preliminary data.</text>
</comment>
<keyword evidence="1" id="KW-0560">Oxidoreductase</keyword>
<dbReference type="CDD" id="cd12164">
    <property type="entry name" value="GDH_like_2"/>
    <property type="match status" value="1"/>
</dbReference>
<dbReference type="RefSeq" id="WP_088752581.1">
    <property type="nucleotide sequence ID" value="NZ_NJGU01000015.1"/>
</dbReference>
<dbReference type="InterPro" id="IPR036291">
    <property type="entry name" value="NAD(P)-bd_dom_sf"/>
</dbReference>
<dbReference type="Proteomes" id="UP000197596">
    <property type="component" value="Unassembled WGS sequence"/>
</dbReference>
<dbReference type="PANTHER" id="PTHR43333:SF1">
    <property type="entry name" value="D-ISOMER SPECIFIC 2-HYDROXYACID DEHYDROGENASE NAD-BINDING DOMAIN-CONTAINING PROTEIN"/>
    <property type="match status" value="1"/>
</dbReference>
<dbReference type="PANTHER" id="PTHR43333">
    <property type="entry name" value="2-HACID_DH_C DOMAIN-CONTAINING PROTEIN"/>
    <property type="match status" value="1"/>
</dbReference>
<name>A0A246WKU1_9BURK</name>
<dbReference type="InterPro" id="IPR006140">
    <property type="entry name" value="D-isomer_DH_NAD-bd"/>
</dbReference>
<evidence type="ECO:0000313" key="4">
    <source>
        <dbReference type="EMBL" id="OWY26853.1"/>
    </source>
</evidence>
<gene>
    <name evidence="4" type="ORF">CEJ42_22210</name>
</gene>
<evidence type="ECO:0000256" key="1">
    <source>
        <dbReference type="ARBA" id="ARBA00023002"/>
    </source>
</evidence>
<reference evidence="4 5" key="1">
    <citation type="submission" date="2017-06" db="EMBL/GenBank/DDBJ databases">
        <title>Herbaspirillum phytohormonus sp. nov., isolated from the root nodule of Robinia pseudoacacia in lead-zinc mine.</title>
        <authorList>
            <person name="Fan M."/>
            <person name="Lin Y."/>
        </authorList>
    </citation>
    <scope>NUCLEOTIDE SEQUENCE [LARGE SCALE GENOMIC DNA]</scope>
    <source>
        <strain evidence="4 5">HZ10</strain>
    </source>
</reference>
<sequence>MTSAPQPILLIKSGGQAALPEWRASFAEFAPQLGLDVREWNDPDVDPQAVEYALVWQPEAGRLARYPNLKAILSSAAGVDHILADAQLPDLPIVRMVTPETQQRMAEFTLMSSLMLLKDMPRIVAQQARSEWTEFSTPRTARETRVGIMGLGALGLACARMHAQVGFDTAGWARSPRSEAGLACYAGAAQLPTFLARTDILVCLLPETDDTRHIIDAALLAQLPRGAAVINVGRGSHVKSADLLAALDGGHIASAVLDVFDEEPLPPAAPFWRHPRILVTPHAAATPSRRERARQAAVTIAALRQGAPAPHLYDRARGY</sequence>
<protein>
    <submittedName>
        <fullName evidence="4">Glyoxylate/hydroxypyruvate reductase A</fullName>
    </submittedName>
</protein>
<evidence type="ECO:0000259" key="3">
    <source>
        <dbReference type="Pfam" id="PF02826"/>
    </source>
</evidence>
<dbReference type="SUPFAM" id="SSF52283">
    <property type="entry name" value="Formate/glycerate dehydrogenase catalytic domain-like"/>
    <property type="match status" value="1"/>
</dbReference>
<evidence type="ECO:0000313" key="5">
    <source>
        <dbReference type="Proteomes" id="UP000197596"/>
    </source>
</evidence>
<accession>A0A246WKU1</accession>
<dbReference type="SUPFAM" id="SSF51735">
    <property type="entry name" value="NAD(P)-binding Rossmann-fold domains"/>
    <property type="match status" value="1"/>
</dbReference>